<organism evidence="2 3">
    <name type="scientific">Pristionchus entomophagus</name>
    <dbReference type="NCBI Taxonomy" id="358040"/>
    <lineage>
        <taxon>Eukaryota</taxon>
        <taxon>Metazoa</taxon>
        <taxon>Ecdysozoa</taxon>
        <taxon>Nematoda</taxon>
        <taxon>Chromadorea</taxon>
        <taxon>Rhabditida</taxon>
        <taxon>Rhabditina</taxon>
        <taxon>Diplogasteromorpha</taxon>
        <taxon>Diplogasteroidea</taxon>
        <taxon>Neodiplogasteridae</taxon>
        <taxon>Pristionchus</taxon>
    </lineage>
</organism>
<gene>
    <name evidence="2" type="ORF">PENTCL1PPCAC_3239</name>
</gene>
<keyword evidence="3" id="KW-1185">Reference proteome</keyword>
<evidence type="ECO:0000313" key="2">
    <source>
        <dbReference type="EMBL" id="GMS81064.1"/>
    </source>
</evidence>
<dbReference type="EMBL" id="BTSX01000001">
    <property type="protein sequence ID" value="GMS81064.1"/>
    <property type="molecule type" value="Genomic_DNA"/>
</dbReference>
<proteinExistence type="predicted"/>
<dbReference type="PANTHER" id="PTHR22744">
    <property type="entry name" value="HELIX LOOP HELIX PROTEIN 21-RELATED"/>
    <property type="match status" value="1"/>
</dbReference>
<dbReference type="PROSITE" id="PS50097">
    <property type="entry name" value="BTB"/>
    <property type="match status" value="1"/>
</dbReference>
<dbReference type="Gene3D" id="3.30.710.10">
    <property type="entry name" value="Potassium Channel Kv1.1, Chain A"/>
    <property type="match status" value="1"/>
</dbReference>
<protein>
    <recommendedName>
        <fullName evidence="1">BTB domain-containing protein</fullName>
    </recommendedName>
</protein>
<dbReference type="CDD" id="cd18186">
    <property type="entry name" value="BTB_POZ_ZBTB_KLHL-like"/>
    <property type="match status" value="1"/>
</dbReference>
<comment type="caution">
    <text evidence="2">The sequence shown here is derived from an EMBL/GenBank/DDBJ whole genome shotgun (WGS) entry which is preliminary data.</text>
</comment>
<name>A0AAV5SDY2_9BILA</name>
<evidence type="ECO:0000313" key="3">
    <source>
        <dbReference type="Proteomes" id="UP001432027"/>
    </source>
</evidence>
<feature type="non-terminal residue" evidence="2">
    <location>
        <position position="1"/>
    </location>
</feature>
<dbReference type="PANTHER" id="PTHR22744:SF14">
    <property type="entry name" value="BTB DOMAIN-CONTAINING PROTEIN-RELATED"/>
    <property type="match status" value="1"/>
</dbReference>
<accession>A0AAV5SDY2</accession>
<dbReference type="InterPro" id="IPR011333">
    <property type="entry name" value="SKP1/BTB/POZ_sf"/>
</dbReference>
<reference evidence="2" key="1">
    <citation type="submission" date="2023-10" db="EMBL/GenBank/DDBJ databases">
        <title>Genome assembly of Pristionchus species.</title>
        <authorList>
            <person name="Yoshida K."/>
            <person name="Sommer R.J."/>
        </authorList>
    </citation>
    <scope>NUCLEOTIDE SEQUENCE</scope>
    <source>
        <strain evidence="2">RS0144</strain>
    </source>
</reference>
<evidence type="ECO:0000259" key="1">
    <source>
        <dbReference type="PROSITE" id="PS50097"/>
    </source>
</evidence>
<dbReference type="Proteomes" id="UP001432027">
    <property type="component" value="Unassembled WGS sequence"/>
</dbReference>
<sequence length="114" mass="13618">QILAHASPYFEALLYHNFKESQKKEIVMNDVSVEIVTMLELIYDTGKIDEKNLHQVLKMADQFDIPRIRKKENWMMGDGEFLIPRHIQLFLSDHYKLHTLKTACWKLCPIKWMK</sequence>
<dbReference type="InterPro" id="IPR000210">
    <property type="entry name" value="BTB/POZ_dom"/>
</dbReference>
<dbReference type="Pfam" id="PF00651">
    <property type="entry name" value="BTB"/>
    <property type="match status" value="1"/>
</dbReference>
<dbReference type="AlphaFoldDB" id="A0AAV5SDY2"/>
<feature type="domain" description="BTB" evidence="1">
    <location>
        <begin position="1"/>
        <end position="52"/>
    </location>
</feature>
<dbReference type="SUPFAM" id="SSF54695">
    <property type="entry name" value="POZ domain"/>
    <property type="match status" value="1"/>
</dbReference>